<evidence type="ECO:0000256" key="2">
    <source>
        <dbReference type="ARBA" id="ARBA00022908"/>
    </source>
</evidence>
<dbReference type="AlphaFoldDB" id="A0A7Y0GAB1"/>
<dbReference type="InterPro" id="IPR050808">
    <property type="entry name" value="Phage_Integrase"/>
</dbReference>
<dbReference type="Pfam" id="PF00589">
    <property type="entry name" value="Phage_integrase"/>
    <property type="match status" value="1"/>
</dbReference>
<keyword evidence="7" id="KW-1185">Reference proteome</keyword>
<keyword evidence="2" id="KW-0229">DNA integration</keyword>
<dbReference type="GO" id="GO:0015074">
    <property type="term" value="P:DNA integration"/>
    <property type="evidence" value="ECO:0007669"/>
    <property type="project" value="UniProtKB-KW"/>
</dbReference>
<comment type="caution">
    <text evidence="6">The sequence shown here is derived from an EMBL/GenBank/DDBJ whole genome shotgun (WGS) entry which is preliminary data.</text>
</comment>
<evidence type="ECO:0000256" key="1">
    <source>
        <dbReference type="ARBA" id="ARBA00008857"/>
    </source>
</evidence>
<dbReference type="GO" id="GO:0006310">
    <property type="term" value="P:DNA recombination"/>
    <property type="evidence" value="ECO:0007669"/>
    <property type="project" value="UniProtKB-KW"/>
</dbReference>
<accession>A0A7Y0GAB1</accession>
<name>A0A7Y0GAB1_9SPHN</name>
<evidence type="ECO:0000313" key="7">
    <source>
        <dbReference type="Proteomes" id="UP000583556"/>
    </source>
</evidence>
<evidence type="ECO:0000313" key="6">
    <source>
        <dbReference type="EMBL" id="NML93759.1"/>
    </source>
</evidence>
<proteinExistence type="inferred from homology"/>
<comment type="similarity">
    <text evidence="1">Belongs to the 'phage' integrase family.</text>
</comment>
<feature type="domain" description="Tyr recombinase" evidence="5">
    <location>
        <begin position="175"/>
        <end position="354"/>
    </location>
</feature>
<sequence>MRLKLKGVYASHKKDRLGRLKDYYYLRGYGALRPQPGDEEADFTPGSPAFMRSYQAAIDAPRRARVTGTLQEVIDGYRKSPQFQQLAERTRSDYLGHLDKIAAAKFSPKTPAFGTYPLAVIEDPKIRKRLLDWRDEMAKSSRRQADATFGVLRIILEWARDRGMISHNHATRPKKVYKADRSDKLWLPEHLDAFREHATPELRLALELALWTGQRQSDLLQLGWSAVKDGRLTFRQGKRKRKVDMPLPAALKAVLDAAPKKATTILATDKGKPWTVKPRPIHFMHKWREVALAAGLDGLHFHDLRGTTCTMLADAGCTPSEIAAVLGWTLKTVNEMLDRYQSMTATQSDSAVAKLERKAQ</sequence>
<dbReference type="Gene3D" id="1.10.443.10">
    <property type="entry name" value="Intergrase catalytic core"/>
    <property type="match status" value="1"/>
</dbReference>
<dbReference type="RefSeq" id="WP_169493025.1">
    <property type="nucleotide sequence ID" value="NZ_JABBGM010000003.1"/>
</dbReference>
<protein>
    <submittedName>
        <fullName evidence="6">Tyrosine-type recombinase/integrase</fullName>
    </submittedName>
</protein>
<dbReference type="GO" id="GO:0003677">
    <property type="term" value="F:DNA binding"/>
    <property type="evidence" value="ECO:0007669"/>
    <property type="project" value="UniProtKB-KW"/>
</dbReference>
<reference evidence="6 7" key="1">
    <citation type="submission" date="2020-04" db="EMBL/GenBank/DDBJ databases">
        <title>Novosphingobium sp. TW-4 isolated from soil.</title>
        <authorList>
            <person name="Dahal R.H."/>
            <person name="Chaudhary D.K."/>
        </authorList>
    </citation>
    <scope>NUCLEOTIDE SEQUENCE [LARGE SCALE GENOMIC DNA]</scope>
    <source>
        <strain evidence="6 7">TW-4</strain>
    </source>
</reference>
<organism evidence="6 7">
    <name type="scientific">Novosphingobium olei</name>
    <dbReference type="NCBI Taxonomy" id="2728851"/>
    <lineage>
        <taxon>Bacteria</taxon>
        <taxon>Pseudomonadati</taxon>
        <taxon>Pseudomonadota</taxon>
        <taxon>Alphaproteobacteria</taxon>
        <taxon>Sphingomonadales</taxon>
        <taxon>Sphingomonadaceae</taxon>
        <taxon>Novosphingobium</taxon>
    </lineage>
</organism>
<evidence type="ECO:0000256" key="4">
    <source>
        <dbReference type="ARBA" id="ARBA00023172"/>
    </source>
</evidence>
<dbReference type="InterPro" id="IPR011010">
    <property type="entry name" value="DNA_brk_join_enz"/>
</dbReference>
<dbReference type="PROSITE" id="PS51898">
    <property type="entry name" value="TYR_RECOMBINASE"/>
    <property type="match status" value="1"/>
</dbReference>
<dbReference type="PANTHER" id="PTHR30629">
    <property type="entry name" value="PROPHAGE INTEGRASE"/>
    <property type="match status" value="1"/>
</dbReference>
<dbReference type="InterPro" id="IPR013762">
    <property type="entry name" value="Integrase-like_cat_sf"/>
</dbReference>
<dbReference type="Proteomes" id="UP000583556">
    <property type="component" value="Unassembled WGS sequence"/>
</dbReference>
<dbReference type="PANTHER" id="PTHR30629:SF2">
    <property type="entry name" value="PROPHAGE INTEGRASE INTS-RELATED"/>
    <property type="match status" value="1"/>
</dbReference>
<keyword evidence="3" id="KW-0238">DNA-binding</keyword>
<dbReference type="Gene3D" id="1.10.150.130">
    <property type="match status" value="1"/>
</dbReference>
<dbReference type="InterPro" id="IPR002104">
    <property type="entry name" value="Integrase_catalytic"/>
</dbReference>
<dbReference type="InterPro" id="IPR010998">
    <property type="entry name" value="Integrase_recombinase_N"/>
</dbReference>
<keyword evidence="4" id="KW-0233">DNA recombination</keyword>
<dbReference type="EMBL" id="JABBGM010000003">
    <property type="protein sequence ID" value="NML93759.1"/>
    <property type="molecule type" value="Genomic_DNA"/>
</dbReference>
<gene>
    <name evidence="6" type="ORF">HHL27_08780</name>
</gene>
<evidence type="ECO:0000259" key="5">
    <source>
        <dbReference type="PROSITE" id="PS51898"/>
    </source>
</evidence>
<dbReference type="SUPFAM" id="SSF56349">
    <property type="entry name" value="DNA breaking-rejoining enzymes"/>
    <property type="match status" value="1"/>
</dbReference>
<evidence type="ECO:0000256" key="3">
    <source>
        <dbReference type="ARBA" id="ARBA00023125"/>
    </source>
</evidence>